<gene>
    <name evidence="1" type="ORF">A4U43_C02F12960</name>
</gene>
<dbReference type="EMBL" id="CM007382">
    <property type="protein sequence ID" value="ONK77980.1"/>
    <property type="molecule type" value="Genomic_DNA"/>
</dbReference>
<dbReference type="Proteomes" id="UP000243459">
    <property type="component" value="Chromosome 2"/>
</dbReference>
<evidence type="ECO:0000313" key="1">
    <source>
        <dbReference type="EMBL" id="ONK77980.1"/>
    </source>
</evidence>
<dbReference type="Gramene" id="ONK77980">
    <property type="protein sequence ID" value="ONK77980"/>
    <property type="gene ID" value="A4U43_C02F12960"/>
</dbReference>
<accession>A0A5P1FMY1</accession>
<evidence type="ECO:0000313" key="2">
    <source>
        <dbReference type="Proteomes" id="UP000243459"/>
    </source>
</evidence>
<protein>
    <submittedName>
        <fullName evidence="1">Uncharacterized protein</fullName>
    </submittedName>
</protein>
<dbReference type="AlphaFoldDB" id="A0A5P1FMY1"/>
<keyword evidence="2" id="KW-1185">Reference proteome</keyword>
<sequence length="123" mass="14500">MRPSSQPITRRRSWPPKSLRMLLIQSPKVSPRYKESTLENRHQPTHHLDARTSVLESRVIQSKVVEQFWLPRDAEILSEVLDVGLHLSLRSYLVHRALIEQEIFGRMEQVRAYFLKLQEESDA</sequence>
<reference evidence="2" key="1">
    <citation type="journal article" date="2017" name="Nat. Commun.">
        <title>The asparagus genome sheds light on the origin and evolution of a young Y chromosome.</title>
        <authorList>
            <person name="Harkess A."/>
            <person name="Zhou J."/>
            <person name="Xu C."/>
            <person name="Bowers J.E."/>
            <person name="Van der Hulst R."/>
            <person name="Ayyampalayam S."/>
            <person name="Mercati F."/>
            <person name="Riccardi P."/>
            <person name="McKain M.R."/>
            <person name="Kakrana A."/>
            <person name="Tang H."/>
            <person name="Ray J."/>
            <person name="Groenendijk J."/>
            <person name="Arikit S."/>
            <person name="Mathioni S.M."/>
            <person name="Nakano M."/>
            <person name="Shan H."/>
            <person name="Telgmann-Rauber A."/>
            <person name="Kanno A."/>
            <person name="Yue Z."/>
            <person name="Chen H."/>
            <person name="Li W."/>
            <person name="Chen Y."/>
            <person name="Xu X."/>
            <person name="Zhang Y."/>
            <person name="Luo S."/>
            <person name="Chen H."/>
            <person name="Gao J."/>
            <person name="Mao Z."/>
            <person name="Pires J.C."/>
            <person name="Luo M."/>
            <person name="Kudrna D."/>
            <person name="Wing R.A."/>
            <person name="Meyers B.C."/>
            <person name="Yi K."/>
            <person name="Kong H."/>
            <person name="Lavrijsen P."/>
            <person name="Sunseri F."/>
            <person name="Falavigna A."/>
            <person name="Ye Y."/>
            <person name="Leebens-Mack J.H."/>
            <person name="Chen G."/>
        </authorList>
    </citation>
    <scope>NUCLEOTIDE SEQUENCE [LARGE SCALE GENOMIC DNA]</scope>
    <source>
        <strain evidence="2">cv. DH0086</strain>
    </source>
</reference>
<proteinExistence type="predicted"/>
<organism evidence="1 2">
    <name type="scientific">Asparagus officinalis</name>
    <name type="common">Garden asparagus</name>
    <dbReference type="NCBI Taxonomy" id="4686"/>
    <lineage>
        <taxon>Eukaryota</taxon>
        <taxon>Viridiplantae</taxon>
        <taxon>Streptophyta</taxon>
        <taxon>Embryophyta</taxon>
        <taxon>Tracheophyta</taxon>
        <taxon>Spermatophyta</taxon>
        <taxon>Magnoliopsida</taxon>
        <taxon>Liliopsida</taxon>
        <taxon>Asparagales</taxon>
        <taxon>Asparagaceae</taxon>
        <taxon>Asparagoideae</taxon>
        <taxon>Asparagus</taxon>
    </lineage>
</organism>
<name>A0A5P1FMY1_ASPOF</name>